<protein>
    <recommendedName>
        <fullName evidence="1">SAP domain-containing protein</fullName>
    </recommendedName>
</protein>
<name>A0AAD9QDD6_ACRCE</name>
<evidence type="ECO:0000313" key="2">
    <source>
        <dbReference type="EMBL" id="KAK2559256.1"/>
    </source>
</evidence>
<sequence>MLGKKGLPTTGKRKVLVERLVNAQHDSKSDAIAPELKERSNFAEASKEPLQRLTYLRSVLTGNALQATDGFEVTGANHEAVECLKHSPSSCSFGANHYYSFVTGVRKRGSSSEALVAVESCLGWVVTGQVNRQSKHTSSMLRVVDNSGVNKTLKRCWELESIGIAEIENAALSQRKNVLLLASIEDYTLMDITMGCNYHGKETLQD</sequence>
<dbReference type="InterPro" id="IPR003034">
    <property type="entry name" value="SAP_dom"/>
</dbReference>
<feature type="domain" description="SAP" evidence="1">
    <location>
        <begin position="1"/>
        <end position="24"/>
    </location>
</feature>
<keyword evidence="3" id="KW-1185">Reference proteome</keyword>
<gene>
    <name evidence="2" type="ORF">P5673_018399</name>
</gene>
<dbReference type="Proteomes" id="UP001249851">
    <property type="component" value="Unassembled WGS sequence"/>
</dbReference>
<dbReference type="AlphaFoldDB" id="A0AAD9QDD6"/>
<reference evidence="2" key="2">
    <citation type="journal article" date="2023" name="Science">
        <title>Genomic signatures of disease resistance in endangered staghorn corals.</title>
        <authorList>
            <person name="Vollmer S.V."/>
            <person name="Selwyn J.D."/>
            <person name="Despard B.A."/>
            <person name="Roesel C.L."/>
        </authorList>
    </citation>
    <scope>NUCLEOTIDE SEQUENCE</scope>
    <source>
        <strain evidence="2">K2</strain>
    </source>
</reference>
<dbReference type="EMBL" id="JARQWQ010000041">
    <property type="protein sequence ID" value="KAK2559256.1"/>
    <property type="molecule type" value="Genomic_DNA"/>
</dbReference>
<accession>A0AAD9QDD6</accession>
<evidence type="ECO:0000259" key="1">
    <source>
        <dbReference type="PROSITE" id="PS50800"/>
    </source>
</evidence>
<reference evidence="2" key="1">
    <citation type="journal article" date="2023" name="G3 (Bethesda)">
        <title>Whole genome assembly and annotation of the endangered Caribbean coral Acropora cervicornis.</title>
        <authorList>
            <person name="Selwyn J.D."/>
            <person name="Vollmer S.V."/>
        </authorList>
    </citation>
    <scope>NUCLEOTIDE SEQUENCE</scope>
    <source>
        <strain evidence="2">K2</strain>
    </source>
</reference>
<evidence type="ECO:0000313" key="3">
    <source>
        <dbReference type="Proteomes" id="UP001249851"/>
    </source>
</evidence>
<proteinExistence type="predicted"/>
<comment type="caution">
    <text evidence="2">The sequence shown here is derived from an EMBL/GenBank/DDBJ whole genome shotgun (WGS) entry which is preliminary data.</text>
</comment>
<organism evidence="2 3">
    <name type="scientific">Acropora cervicornis</name>
    <name type="common">Staghorn coral</name>
    <dbReference type="NCBI Taxonomy" id="6130"/>
    <lineage>
        <taxon>Eukaryota</taxon>
        <taxon>Metazoa</taxon>
        <taxon>Cnidaria</taxon>
        <taxon>Anthozoa</taxon>
        <taxon>Hexacorallia</taxon>
        <taxon>Scleractinia</taxon>
        <taxon>Astrocoeniina</taxon>
        <taxon>Acroporidae</taxon>
        <taxon>Acropora</taxon>
    </lineage>
</organism>
<dbReference type="PROSITE" id="PS50800">
    <property type="entry name" value="SAP"/>
    <property type="match status" value="1"/>
</dbReference>